<evidence type="ECO:0000256" key="1">
    <source>
        <dbReference type="SAM" id="MobiDB-lite"/>
    </source>
</evidence>
<sequence length="94" mass="10449">MEKELVRRKSAPIIRYRRSMGQHPQVEEGSSPVAASPGIATKDNESTNDDMLGRKALCGKAFHFHNGKLIDVKKSTRPTALIPLDWEITDIPPP</sequence>
<feature type="compositionally biased region" description="Basic residues" evidence="1">
    <location>
        <begin position="8"/>
        <end position="20"/>
    </location>
</feature>
<organism evidence="2 3">
    <name type="scientific">Aphanomyces astaci</name>
    <name type="common">Crayfish plague agent</name>
    <dbReference type="NCBI Taxonomy" id="112090"/>
    <lineage>
        <taxon>Eukaryota</taxon>
        <taxon>Sar</taxon>
        <taxon>Stramenopiles</taxon>
        <taxon>Oomycota</taxon>
        <taxon>Saprolegniomycetes</taxon>
        <taxon>Saprolegniales</taxon>
        <taxon>Verrucalvaceae</taxon>
        <taxon>Aphanomyces</taxon>
    </lineage>
</organism>
<feature type="non-terminal residue" evidence="2">
    <location>
        <position position="94"/>
    </location>
</feature>
<dbReference type="AlphaFoldDB" id="A0A397D4D9"/>
<reference evidence="2 3" key="1">
    <citation type="submission" date="2018-08" db="EMBL/GenBank/DDBJ databases">
        <title>Aphanomyces genome sequencing and annotation.</title>
        <authorList>
            <person name="Minardi D."/>
            <person name="Oidtmann B."/>
            <person name="Van Der Giezen M."/>
            <person name="Studholme D.J."/>
        </authorList>
    </citation>
    <scope>NUCLEOTIDE SEQUENCE [LARGE SCALE GENOMIC DNA]</scope>
    <source>
        <strain evidence="2 3">D2</strain>
    </source>
</reference>
<accession>A0A397D4D9</accession>
<name>A0A397D4D9_APHAT</name>
<evidence type="ECO:0000313" key="2">
    <source>
        <dbReference type="EMBL" id="RHY55283.1"/>
    </source>
</evidence>
<dbReference type="Proteomes" id="UP000266643">
    <property type="component" value="Unassembled WGS sequence"/>
</dbReference>
<feature type="region of interest" description="Disordered" evidence="1">
    <location>
        <begin position="1"/>
        <end position="51"/>
    </location>
</feature>
<comment type="caution">
    <text evidence="2">The sequence shown here is derived from an EMBL/GenBank/DDBJ whole genome shotgun (WGS) entry which is preliminary data.</text>
</comment>
<dbReference type="EMBL" id="QUTD01006450">
    <property type="protein sequence ID" value="RHY55283.1"/>
    <property type="molecule type" value="Genomic_DNA"/>
</dbReference>
<proteinExistence type="predicted"/>
<protein>
    <submittedName>
        <fullName evidence="2">Uncharacterized protein</fullName>
    </submittedName>
</protein>
<evidence type="ECO:0000313" key="3">
    <source>
        <dbReference type="Proteomes" id="UP000266643"/>
    </source>
</evidence>
<gene>
    <name evidence="2" type="ORF">DYB30_008363</name>
</gene>